<sequence>MVESDKASQTLAEIKRLQQQLAKLERDNIETTSSATEQGDDVCSAKLEPSQNTATVASKTAEPLTEPSTNHATGPAIGALNEQQQLEQLMEDLKHELSEHQGASVLGAFALGFLLGRLIR</sequence>
<name>A0A5R9IRQ2_9GAMM</name>
<evidence type="ECO:0000256" key="1">
    <source>
        <dbReference type="SAM" id="Coils"/>
    </source>
</evidence>
<organism evidence="3 4">
    <name type="scientific">Thalassotalea litorea</name>
    <dbReference type="NCBI Taxonomy" id="2020715"/>
    <lineage>
        <taxon>Bacteria</taxon>
        <taxon>Pseudomonadati</taxon>
        <taxon>Pseudomonadota</taxon>
        <taxon>Gammaproteobacteria</taxon>
        <taxon>Alteromonadales</taxon>
        <taxon>Colwelliaceae</taxon>
        <taxon>Thalassotalea</taxon>
    </lineage>
</organism>
<evidence type="ECO:0008006" key="5">
    <source>
        <dbReference type="Google" id="ProtNLM"/>
    </source>
</evidence>
<dbReference type="EMBL" id="VCBC01000010">
    <property type="protein sequence ID" value="TLU64588.1"/>
    <property type="molecule type" value="Genomic_DNA"/>
</dbReference>
<dbReference type="AlphaFoldDB" id="A0A5R9IRQ2"/>
<reference evidence="3 4" key="1">
    <citation type="submission" date="2019-05" db="EMBL/GenBank/DDBJ databases">
        <title>Genome sequences of Thalassotalea litorea 1K03283.</title>
        <authorList>
            <person name="Zhang D."/>
        </authorList>
    </citation>
    <scope>NUCLEOTIDE SEQUENCE [LARGE SCALE GENOMIC DNA]</scope>
    <source>
        <strain evidence="3 4">MCCC 1K03283</strain>
    </source>
</reference>
<evidence type="ECO:0000313" key="3">
    <source>
        <dbReference type="EMBL" id="TLU64588.1"/>
    </source>
</evidence>
<dbReference type="Proteomes" id="UP000307790">
    <property type="component" value="Unassembled WGS sequence"/>
</dbReference>
<proteinExistence type="predicted"/>
<feature type="compositionally biased region" description="Polar residues" evidence="2">
    <location>
        <begin position="49"/>
        <end position="58"/>
    </location>
</feature>
<protein>
    <recommendedName>
        <fullName evidence="5">DUF883 domain-containing protein</fullName>
    </recommendedName>
</protein>
<accession>A0A5R9IRQ2</accession>
<evidence type="ECO:0000256" key="2">
    <source>
        <dbReference type="SAM" id="MobiDB-lite"/>
    </source>
</evidence>
<evidence type="ECO:0000313" key="4">
    <source>
        <dbReference type="Proteomes" id="UP000307790"/>
    </source>
</evidence>
<keyword evidence="1" id="KW-0175">Coiled coil</keyword>
<keyword evidence="4" id="KW-1185">Reference proteome</keyword>
<dbReference type="RefSeq" id="WP_138320086.1">
    <property type="nucleotide sequence ID" value="NZ_VCBC01000010.1"/>
</dbReference>
<feature type="coiled-coil region" evidence="1">
    <location>
        <begin position="76"/>
        <end position="103"/>
    </location>
</feature>
<feature type="region of interest" description="Disordered" evidence="2">
    <location>
        <begin position="26"/>
        <end position="75"/>
    </location>
</feature>
<gene>
    <name evidence="3" type="ORF">FE810_10870</name>
</gene>
<comment type="caution">
    <text evidence="3">The sequence shown here is derived from an EMBL/GenBank/DDBJ whole genome shotgun (WGS) entry which is preliminary data.</text>
</comment>